<dbReference type="PROSITE" id="PS51257">
    <property type="entry name" value="PROKAR_LIPOPROTEIN"/>
    <property type="match status" value="1"/>
</dbReference>
<dbReference type="EMBL" id="CP028885">
    <property type="protein sequence ID" value="AYE36859.1"/>
    <property type="molecule type" value="Genomic_DNA"/>
</dbReference>
<dbReference type="AlphaFoldDB" id="A0A386PPD5"/>
<feature type="region of interest" description="Disordered" evidence="1">
    <location>
        <begin position="75"/>
        <end position="110"/>
    </location>
</feature>
<dbReference type="OrthoDB" id="351354at2"/>
<dbReference type="KEGG" id="btur:DB313_05010"/>
<organism evidence="2 3">
    <name type="scientific">Borrelia turcica IST7</name>
    <dbReference type="NCBI Taxonomy" id="1104446"/>
    <lineage>
        <taxon>Bacteria</taxon>
        <taxon>Pseudomonadati</taxon>
        <taxon>Spirochaetota</taxon>
        <taxon>Spirochaetia</taxon>
        <taxon>Spirochaetales</taxon>
        <taxon>Borreliaceae</taxon>
        <taxon>Borrelia</taxon>
    </lineage>
</organism>
<feature type="compositionally biased region" description="Low complexity" evidence="1">
    <location>
        <begin position="82"/>
        <end position="96"/>
    </location>
</feature>
<evidence type="ECO:0000313" key="2">
    <source>
        <dbReference type="EMBL" id="AYE36859.1"/>
    </source>
</evidence>
<dbReference type="RefSeq" id="WP_120104779.1">
    <property type="nucleotide sequence ID" value="NZ_CP028885.1"/>
</dbReference>
<reference evidence="2 3" key="1">
    <citation type="journal article" date="2018" name="Infect. Genet. Evol.">
        <title>Genome-wide analysis of Borrelia turcica and 'Candidatus Borrelia tachyglossi' shows relapsing fever-like genomes with unique genomic links to Lyme disease Borrelia.</title>
        <authorList>
            <person name="Gofton A.W."/>
            <person name="Margos G."/>
            <person name="Fingerle V."/>
            <person name="Hepner S."/>
            <person name="Loh S.M."/>
            <person name="Ryan U."/>
            <person name="Irwin P."/>
            <person name="Oskam C.L."/>
        </authorList>
    </citation>
    <scope>NUCLEOTIDE SEQUENCE [LARGE SCALE GENOMIC DNA]</scope>
    <source>
        <strain evidence="2 3">IST7</strain>
        <plasmid evidence="2">lp129</plasmid>
    </source>
</reference>
<proteinExistence type="predicted"/>
<accession>A0A386PPD5</accession>
<evidence type="ECO:0000313" key="3">
    <source>
        <dbReference type="Proteomes" id="UP000275571"/>
    </source>
</evidence>
<keyword evidence="2" id="KW-0614">Plasmid</keyword>
<evidence type="ECO:0000256" key="1">
    <source>
        <dbReference type="SAM" id="MobiDB-lite"/>
    </source>
</evidence>
<protein>
    <submittedName>
        <fullName evidence="2">Uncharacterized protein</fullName>
    </submittedName>
</protein>
<name>A0A386PPD5_9SPIR</name>
<dbReference type="CDD" id="cd22788">
    <property type="entry name" value="BBK32_C"/>
    <property type="match status" value="1"/>
</dbReference>
<sequence>MRIKKSYLITSVLLSFVSCDLSVLDKTKDVLSEMRAILETDAVKDVASGKAGFTVVSETKTGSVGVSKTQGEAGFDNSTVVGEGSSSIATGSSQGSANTAGEGSVVEDETGNDKGMSFVESGSGGIQQVDYNSGDVSVTYGGESEVVEDSYSSGTSGVIFGGNSAVIIEEDTKADYLDYLTTKAEKEESKKYNSHIYKTKSHMEYARVLASKITKSYSLFNLYNTKGYGTQNLGETRVREIAAKKLAEFTKVQLEKDLQGLLDQIVESKKAAAAARDVINYGNEGRAVKELDELRVKIEELLSIVKGENDIKIAYGKVSTRSYLFSNIINSMKRISVSLDTNYRDIPA</sequence>
<dbReference type="Proteomes" id="UP000275571">
    <property type="component" value="Plasmid lp129"/>
</dbReference>
<geneLocation type="plasmid" evidence="2 3">
    <name>lp129</name>
</geneLocation>
<gene>
    <name evidence="2" type="ORF">DB313_05010</name>
</gene>
<keyword evidence="3" id="KW-1185">Reference proteome</keyword>